<feature type="region of interest" description="Disordered" evidence="1">
    <location>
        <begin position="1"/>
        <end position="36"/>
    </location>
</feature>
<accession>A0A930UCQ5</accession>
<dbReference type="Gene3D" id="1.20.120.1810">
    <property type="match status" value="1"/>
</dbReference>
<reference evidence="3" key="1">
    <citation type="submission" date="2020-10" db="EMBL/GenBank/DDBJ databases">
        <title>An improved Amphimedon queenslandica hologenome assembly reveals how three proteobacterial symbionts can extend the metabolic phenotypic of their marine sponge host.</title>
        <authorList>
            <person name="Degnan B."/>
            <person name="Degnan S."/>
            <person name="Xiang X."/>
        </authorList>
    </citation>
    <scope>NUCLEOTIDE SEQUENCE</scope>
    <source>
        <strain evidence="3">AqS2</strain>
    </source>
</reference>
<dbReference type="PANTHER" id="PTHR30376">
    <property type="entry name" value="SIGMA FACTOR RPOH HEAT SHOCK RELATED"/>
    <property type="match status" value="1"/>
</dbReference>
<dbReference type="PANTHER" id="PTHR30376:SF3">
    <property type="entry name" value="RNA POLYMERASE SIGMA FACTOR RPOH"/>
    <property type="match status" value="1"/>
</dbReference>
<comment type="caution">
    <text evidence="3">The sequence shown here is derived from an EMBL/GenBank/DDBJ whole genome shotgun (WGS) entry which is preliminary data.</text>
</comment>
<keyword evidence="4" id="KW-1185">Reference proteome</keyword>
<feature type="compositionally biased region" description="Basic residues" evidence="1">
    <location>
        <begin position="27"/>
        <end position="36"/>
    </location>
</feature>
<sequence length="359" mass="40558">MVKKKAVKSVKKAKKKVSKPAKEERKKAAKPVAKAKKKVAKVAKAKEAKLEEGQKTGVSKETVLSNIDRDLIQWSKPFTSLSDASRRAESVPELTAEEEREIALASREGFNEKGPDSFKVNKAAQALFIYTLRHVTRLAYQYRGYDIPAEDLLQEGMIGLMEAIKRYDPDKKGKSNKTKDGKIKPKETARLATYASFWIRARMNDHVLKHFSIYGKIATTAAQRRLFFKLRSETAHLGHRLDIEEADKIAAKYDVKLADVLEMEKRFLPKITYEKPDSGDNDEFDASPSIRSFSPSERALKARLERCFSNHTTSLMSASSGFSRPANSLTKATKYTSRYWLKSSALPASAYARSRRRRG</sequence>
<feature type="domain" description="RNA polymerase sigma-70" evidence="2">
    <location>
        <begin position="151"/>
        <end position="164"/>
    </location>
</feature>
<dbReference type="EMBL" id="JADHEI010000040">
    <property type="protein sequence ID" value="MBF2735510.1"/>
    <property type="molecule type" value="Genomic_DNA"/>
</dbReference>
<dbReference type="InterPro" id="IPR013325">
    <property type="entry name" value="RNA_pol_sigma_r2"/>
</dbReference>
<evidence type="ECO:0000256" key="1">
    <source>
        <dbReference type="SAM" id="MobiDB-lite"/>
    </source>
</evidence>
<proteinExistence type="predicted"/>
<evidence type="ECO:0000259" key="2">
    <source>
        <dbReference type="PROSITE" id="PS00715"/>
    </source>
</evidence>
<dbReference type="InterPro" id="IPR050813">
    <property type="entry name" value="Sigma-70_Factor"/>
</dbReference>
<organism evidence="3 4">
    <name type="scientific">Candidatus Amphirhobacter heronislandensis</name>
    <dbReference type="NCBI Taxonomy" id="1732024"/>
    <lineage>
        <taxon>Bacteria</taxon>
        <taxon>Pseudomonadati</taxon>
        <taxon>Pseudomonadota</taxon>
        <taxon>Gammaproteobacteria</taxon>
        <taxon>Candidatus Tethybacterales</taxon>
        <taxon>Candidatus Tethybacteraceae</taxon>
        <taxon>Candidatus Amphirhobacter</taxon>
    </lineage>
</organism>
<dbReference type="AlphaFoldDB" id="A0A930UCQ5"/>
<dbReference type="Proteomes" id="UP000604381">
    <property type="component" value="Unassembled WGS sequence"/>
</dbReference>
<dbReference type="Pfam" id="PF04542">
    <property type="entry name" value="Sigma70_r2"/>
    <property type="match status" value="1"/>
</dbReference>
<protein>
    <recommendedName>
        <fullName evidence="2">RNA polymerase sigma-70 domain-containing protein</fullName>
    </recommendedName>
</protein>
<dbReference type="PROSITE" id="PS00715">
    <property type="entry name" value="SIGMA70_1"/>
    <property type="match status" value="1"/>
</dbReference>
<dbReference type="SUPFAM" id="SSF88946">
    <property type="entry name" value="Sigma2 domain of RNA polymerase sigma factors"/>
    <property type="match status" value="1"/>
</dbReference>
<feature type="compositionally biased region" description="Basic residues" evidence="1">
    <location>
        <begin position="1"/>
        <end position="19"/>
    </location>
</feature>
<name>A0A930UCQ5_9GAMM</name>
<dbReference type="InterPro" id="IPR007627">
    <property type="entry name" value="RNA_pol_sigma70_r2"/>
</dbReference>
<dbReference type="GO" id="GO:0006352">
    <property type="term" value="P:DNA-templated transcription initiation"/>
    <property type="evidence" value="ECO:0007669"/>
    <property type="project" value="InterPro"/>
</dbReference>
<dbReference type="GO" id="GO:0003700">
    <property type="term" value="F:DNA-binding transcription factor activity"/>
    <property type="evidence" value="ECO:0007669"/>
    <property type="project" value="InterPro"/>
</dbReference>
<dbReference type="InterPro" id="IPR000943">
    <property type="entry name" value="RNA_pol_sigma70"/>
</dbReference>
<evidence type="ECO:0000313" key="4">
    <source>
        <dbReference type="Proteomes" id="UP000604381"/>
    </source>
</evidence>
<gene>
    <name evidence="3" type="ORF">ISN26_05470</name>
</gene>
<evidence type="ECO:0000313" key="3">
    <source>
        <dbReference type="EMBL" id="MBF2735510.1"/>
    </source>
</evidence>